<comment type="caution">
    <text evidence="1">The sequence shown here is derived from an EMBL/GenBank/DDBJ whole genome shotgun (WGS) entry which is preliminary data.</text>
</comment>
<dbReference type="Proteomes" id="UP000261140">
    <property type="component" value="Unassembled WGS sequence"/>
</dbReference>
<evidence type="ECO:0000313" key="1">
    <source>
        <dbReference type="EMBL" id="RGB73241.1"/>
    </source>
</evidence>
<dbReference type="EMBL" id="QVEQ01000001">
    <property type="protein sequence ID" value="RGB73241.1"/>
    <property type="molecule type" value="Genomic_DNA"/>
</dbReference>
<accession>A0A3E2TEY7</accession>
<sequence length="313" mass="35628">MAGKSRKVSFYLLVLEKKEPIQGSRHKRFVPLKNDEIEEHFRSIYDNKMQSLSNGNKAISVNFSSGTDIVEVLDYTNHCAFVKIGQQNPSNTVALRDQETLETEEVPMAENQLLELFTYCLIDFETGIISYISISGAPRVSTIRTLFDHYFLHTESIVTKLAAIMQDDIISKLASKKTISKLEVEVAVPSDQILSELGVNPNSYDALQNVRTRTATYEVVGHRNKSIFENQSGFMELIGDIKSTLGENLLKLRANAKDENEQSQSYDLLQYSFTKTVNLERENIETIGANEFKEILETVYAENKNELLRYCHY</sequence>
<evidence type="ECO:0000313" key="2">
    <source>
        <dbReference type="Proteomes" id="UP000261140"/>
    </source>
</evidence>
<protein>
    <submittedName>
        <fullName evidence="1">Uncharacterized protein</fullName>
    </submittedName>
</protein>
<proteinExistence type="predicted"/>
<dbReference type="AlphaFoldDB" id="A0A3E2TEY7"/>
<dbReference type="RefSeq" id="WP_117503787.1">
    <property type="nucleotide sequence ID" value="NZ_QVEQ01000001.1"/>
</dbReference>
<gene>
    <name evidence="1" type="ORF">DWZ89_00095</name>
</gene>
<reference evidence="1 2" key="1">
    <citation type="submission" date="2018-08" db="EMBL/GenBank/DDBJ databases">
        <title>A genome reference for cultivated species of the human gut microbiota.</title>
        <authorList>
            <person name="Zou Y."/>
            <person name="Xue W."/>
            <person name="Luo G."/>
        </authorList>
    </citation>
    <scope>NUCLEOTIDE SEQUENCE [LARGE SCALE GENOMIC DNA]</scope>
    <source>
        <strain evidence="1 2">AF36-11AT</strain>
    </source>
</reference>
<organism evidence="1 2">
    <name type="scientific">Faecalibacterium prausnitzii</name>
    <dbReference type="NCBI Taxonomy" id="853"/>
    <lineage>
        <taxon>Bacteria</taxon>
        <taxon>Bacillati</taxon>
        <taxon>Bacillota</taxon>
        <taxon>Clostridia</taxon>
        <taxon>Eubacteriales</taxon>
        <taxon>Oscillospiraceae</taxon>
        <taxon>Faecalibacterium</taxon>
    </lineage>
</organism>
<name>A0A3E2TEY7_9FIRM</name>